<evidence type="ECO:0000313" key="3">
    <source>
        <dbReference type="EMBL" id="MDP9974724.1"/>
    </source>
</evidence>
<dbReference type="Pfam" id="PF05016">
    <property type="entry name" value="ParE_toxin"/>
    <property type="match status" value="1"/>
</dbReference>
<dbReference type="RefSeq" id="WP_278879539.1">
    <property type="nucleotide sequence ID" value="NZ_CAXUQE020000002.1"/>
</dbReference>
<dbReference type="EMBL" id="JAUSRV010000019">
    <property type="protein sequence ID" value="MDP9974724.1"/>
    <property type="molecule type" value="Genomic_DNA"/>
</dbReference>
<dbReference type="SUPFAM" id="SSF143011">
    <property type="entry name" value="RelE-like"/>
    <property type="match status" value="1"/>
</dbReference>
<dbReference type="PANTHER" id="PTHR33755:SF6">
    <property type="entry name" value="PLASMID STABILIZATION SYSTEM PROTEIN"/>
    <property type="match status" value="1"/>
</dbReference>
<protein>
    <submittedName>
        <fullName evidence="3">Plasmid stabilization system protein ParE</fullName>
    </submittedName>
</protein>
<dbReference type="InterPro" id="IPR007712">
    <property type="entry name" value="RelE/ParE_toxin"/>
</dbReference>
<dbReference type="Proteomes" id="UP001224845">
    <property type="component" value="Unassembled WGS sequence"/>
</dbReference>
<name>A0AAW8EQD8_VARPD</name>
<accession>A0AAW8EQD8</accession>
<dbReference type="PANTHER" id="PTHR33755">
    <property type="entry name" value="TOXIN PARE1-RELATED"/>
    <property type="match status" value="1"/>
</dbReference>
<dbReference type="InterPro" id="IPR035093">
    <property type="entry name" value="RelE/ParE_toxin_dom_sf"/>
</dbReference>
<comment type="similarity">
    <text evidence="1">Belongs to the RelE toxin family.</text>
</comment>
<dbReference type="InterPro" id="IPR051803">
    <property type="entry name" value="TA_system_RelE-like_toxin"/>
</dbReference>
<reference evidence="3" key="1">
    <citation type="submission" date="2023-07" db="EMBL/GenBank/DDBJ databases">
        <title>Sorghum-associated microbial communities from plants grown in Nebraska, USA.</title>
        <authorList>
            <person name="Schachtman D."/>
        </authorList>
    </citation>
    <scope>NUCLEOTIDE SEQUENCE</scope>
    <source>
        <strain evidence="3">DS3315</strain>
    </source>
</reference>
<evidence type="ECO:0000256" key="1">
    <source>
        <dbReference type="ARBA" id="ARBA00006226"/>
    </source>
</evidence>
<organism evidence="3 4">
    <name type="scientific">Variovorax paradoxus</name>
    <dbReference type="NCBI Taxonomy" id="34073"/>
    <lineage>
        <taxon>Bacteria</taxon>
        <taxon>Pseudomonadati</taxon>
        <taxon>Pseudomonadota</taxon>
        <taxon>Betaproteobacteria</taxon>
        <taxon>Burkholderiales</taxon>
        <taxon>Comamonadaceae</taxon>
        <taxon>Variovorax</taxon>
    </lineage>
</organism>
<evidence type="ECO:0000313" key="4">
    <source>
        <dbReference type="Proteomes" id="UP001224845"/>
    </source>
</evidence>
<evidence type="ECO:0000256" key="2">
    <source>
        <dbReference type="ARBA" id="ARBA00022649"/>
    </source>
</evidence>
<dbReference type="Gene3D" id="3.30.2310.20">
    <property type="entry name" value="RelE-like"/>
    <property type="match status" value="1"/>
</dbReference>
<sequence length="95" mass="10863">MKVRLSAEARQDLVAIADYIARDNPARALSFVQELTDKCASLATMPLSYPIVPRYEARGLRRRVHGNYQIFYRVTDDLVLVVRVLHGARDYEALL</sequence>
<keyword evidence="2" id="KW-1277">Toxin-antitoxin system</keyword>
<proteinExistence type="inferred from homology"/>
<comment type="caution">
    <text evidence="3">The sequence shown here is derived from an EMBL/GenBank/DDBJ whole genome shotgun (WGS) entry which is preliminary data.</text>
</comment>
<gene>
    <name evidence="3" type="ORF">J2W39_005994</name>
</gene>
<dbReference type="AlphaFoldDB" id="A0AAW8EQD8"/>